<evidence type="ECO:0000313" key="1">
    <source>
        <dbReference type="EMBL" id="MCL7043363.1"/>
    </source>
</evidence>
<keyword evidence="2" id="KW-1185">Reference proteome</keyword>
<name>A0AA42AWT6_PAPNU</name>
<accession>A0AA42AWT6</accession>
<comment type="caution">
    <text evidence="1">The sequence shown here is derived from an EMBL/GenBank/DDBJ whole genome shotgun (WGS) entry which is preliminary data.</text>
</comment>
<dbReference type="AlphaFoldDB" id="A0AA42AWT6"/>
<sequence length="193" mass="22237">MTTIRKFCCNDLLDMTHILMDGGQNQIPTIGQDGYGLLESYMYYASIYPHYALVALSPGDRIKGYSASRIINEKGYQKYCEITKMSCLGDELAEVFAKAIEEKAEKIDKVYYLEADVRSIKEKDLNLSRKMHLQITKVQKKLQRSKAFQTLDSVFVEVNLEVMDDKFCCCTRALSRISMFIFFCNMSHTYSCK</sequence>
<dbReference type="Proteomes" id="UP001177140">
    <property type="component" value="Unassembled WGS sequence"/>
</dbReference>
<protein>
    <submittedName>
        <fullName evidence="1">Uncharacterized protein</fullName>
    </submittedName>
</protein>
<reference evidence="1" key="1">
    <citation type="submission" date="2022-03" db="EMBL/GenBank/DDBJ databases">
        <title>A functionally conserved STORR gene fusion in Papaver species that diverged 16.8 million years ago.</title>
        <authorList>
            <person name="Catania T."/>
        </authorList>
    </citation>
    <scope>NUCLEOTIDE SEQUENCE</scope>
    <source>
        <strain evidence="1">S-191538</strain>
    </source>
</reference>
<evidence type="ECO:0000313" key="2">
    <source>
        <dbReference type="Proteomes" id="UP001177140"/>
    </source>
</evidence>
<organism evidence="1 2">
    <name type="scientific">Papaver nudicaule</name>
    <name type="common">Iceland poppy</name>
    <dbReference type="NCBI Taxonomy" id="74823"/>
    <lineage>
        <taxon>Eukaryota</taxon>
        <taxon>Viridiplantae</taxon>
        <taxon>Streptophyta</taxon>
        <taxon>Embryophyta</taxon>
        <taxon>Tracheophyta</taxon>
        <taxon>Spermatophyta</taxon>
        <taxon>Magnoliopsida</taxon>
        <taxon>Ranunculales</taxon>
        <taxon>Papaveraceae</taxon>
        <taxon>Papaveroideae</taxon>
        <taxon>Papaver</taxon>
    </lineage>
</organism>
<proteinExistence type="predicted"/>
<gene>
    <name evidence="1" type="ORF">MKW94_007741</name>
</gene>
<dbReference type="EMBL" id="JAJJMA010245721">
    <property type="protein sequence ID" value="MCL7043363.1"/>
    <property type="molecule type" value="Genomic_DNA"/>
</dbReference>